<evidence type="ECO:0000313" key="1">
    <source>
        <dbReference type="EMBL" id="JAG11260.1"/>
    </source>
</evidence>
<gene>
    <name evidence="1" type="primary">ispD_4</name>
    <name evidence="1" type="ORF">CM83_104200</name>
</gene>
<organism evidence="1">
    <name type="scientific">Lygus hesperus</name>
    <name type="common">Western plant bug</name>
    <dbReference type="NCBI Taxonomy" id="30085"/>
    <lineage>
        <taxon>Eukaryota</taxon>
        <taxon>Metazoa</taxon>
        <taxon>Ecdysozoa</taxon>
        <taxon>Arthropoda</taxon>
        <taxon>Hexapoda</taxon>
        <taxon>Insecta</taxon>
        <taxon>Pterygota</taxon>
        <taxon>Neoptera</taxon>
        <taxon>Paraneoptera</taxon>
        <taxon>Hemiptera</taxon>
        <taxon>Heteroptera</taxon>
        <taxon>Panheteroptera</taxon>
        <taxon>Cimicomorpha</taxon>
        <taxon>Miridae</taxon>
        <taxon>Mirini</taxon>
        <taxon>Lygus</taxon>
    </lineage>
</organism>
<keyword evidence="1" id="KW-0548">Nucleotidyltransferase</keyword>
<name>A0A0A9X2D1_LYGHE</name>
<sequence>PTICTLMIKDTQKIGAVQTRAQKKIEQKINELNPWQKELIDALKVDPFYKEMFKIIKNGKKSAKSIKKKEKYYILDENNILYQKPYKDSTNSRIYIPHSMRAEILKSSHDDAGHQ</sequence>
<reference evidence="1" key="1">
    <citation type="journal article" date="2014" name="PLoS ONE">
        <title>Transcriptome-Based Identification of ABC Transporters in the Western Tarnished Plant Bug Lygus hesperus.</title>
        <authorList>
            <person name="Hull J.J."/>
            <person name="Chaney K."/>
            <person name="Geib S.M."/>
            <person name="Fabrick J.A."/>
            <person name="Brent C.S."/>
            <person name="Walsh D."/>
            <person name="Lavine L.C."/>
        </authorList>
    </citation>
    <scope>NUCLEOTIDE SEQUENCE</scope>
</reference>
<feature type="non-terminal residue" evidence="1">
    <location>
        <position position="1"/>
    </location>
</feature>
<dbReference type="Gene3D" id="1.10.340.70">
    <property type="match status" value="1"/>
</dbReference>
<accession>A0A0A9X2D1</accession>
<dbReference type="AlphaFoldDB" id="A0A0A9X2D1"/>
<dbReference type="EMBL" id="GBHO01032344">
    <property type="protein sequence ID" value="JAG11260.1"/>
    <property type="molecule type" value="Transcribed_RNA"/>
</dbReference>
<reference evidence="1" key="2">
    <citation type="submission" date="2014-07" db="EMBL/GenBank/DDBJ databases">
        <authorList>
            <person name="Hull J."/>
        </authorList>
    </citation>
    <scope>NUCLEOTIDE SEQUENCE</scope>
</reference>
<protein>
    <submittedName>
        <fullName evidence="1">2-C-methyl-D-erythritol 4-phosphate cytidylyltransferase</fullName>
    </submittedName>
</protein>
<keyword evidence="1" id="KW-0808">Transferase</keyword>
<proteinExistence type="predicted"/>
<dbReference type="GO" id="GO:0016779">
    <property type="term" value="F:nucleotidyltransferase activity"/>
    <property type="evidence" value="ECO:0007669"/>
    <property type="project" value="UniProtKB-KW"/>
</dbReference>
<feature type="non-terminal residue" evidence="1">
    <location>
        <position position="115"/>
    </location>
</feature>